<proteinExistence type="predicted"/>
<sequence>MHPPMAVPGRLHVLTSVLPGGFFTCAFSVDPHLLRFTFGVQRGAAVWRAPLDAAAAPAPTRAESGTPGHSAAQPAVQRQPLEHKAGSGDRGRGGKRAGLPSTSSSANKGAPSKPRPSPQIGSLRVRAAVSPARPHLHRAAQRGLR</sequence>
<feature type="compositionally biased region" description="Low complexity" evidence="1">
    <location>
        <begin position="53"/>
        <end position="62"/>
    </location>
</feature>
<feature type="compositionally biased region" description="Basic residues" evidence="1">
    <location>
        <begin position="134"/>
        <end position="145"/>
    </location>
</feature>
<keyword evidence="3" id="KW-1185">Reference proteome</keyword>
<evidence type="ECO:0000256" key="1">
    <source>
        <dbReference type="SAM" id="MobiDB-lite"/>
    </source>
</evidence>
<feature type="region of interest" description="Disordered" evidence="1">
    <location>
        <begin position="53"/>
        <end position="145"/>
    </location>
</feature>
<evidence type="ECO:0000313" key="3">
    <source>
        <dbReference type="Proteomes" id="UP001066276"/>
    </source>
</evidence>
<reference evidence="2" key="1">
    <citation type="journal article" date="2022" name="bioRxiv">
        <title>Sequencing and chromosome-scale assembly of the giantPleurodeles waltlgenome.</title>
        <authorList>
            <person name="Brown T."/>
            <person name="Elewa A."/>
            <person name="Iarovenko S."/>
            <person name="Subramanian E."/>
            <person name="Araus A.J."/>
            <person name="Petzold A."/>
            <person name="Susuki M."/>
            <person name="Suzuki K.-i.T."/>
            <person name="Hayashi T."/>
            <person name="Toyoda A."/>
            <person name="Oliveira C."/>
            <person name="Osipova E."/>
            <person name="Leigh N.D."/>
            <person name="Simon A."/>
            <person name="Yun M.H."/>
        </authorList>
    </citation>
    <scope>NUCLEOTIDE SEQUENCE</scope>
    <source>
        <strain evidence="2">20211129_DDA</strain>
        <tissue evidence="2">Liver</tissue>
    </source>
</reference>
<gene>
    <name evidence="2" type="ORF">NDU88_002760</name>
</gene>
<feature type="compositionally biased region" description="Basic and acidic residues" evidence="1">
    <location>
        <begin position="80"/>
        <end position="92"/>
    </location>
</feature>
<dbReference type="Proteomes" id="UP001066276">
    <property type="component" value="Chromosome 3_1"/>
</dbReference>
<dbReference type="EMBL" id="JANPWB010000005">
    <property type="protein sequence ID" value="KAJ1185975.1"/>
    <property type="molecule type" value="Genomic_DNA"/>
</dbReference>
<evidence type="ECO:0000313" key="2">
    <source>
        <dbReference type="EMBL" id="KAJ1185975.1"/>
    </source>
</evidence>
<comment type="caution">
    <text evidence="2">The sequence shown here is derived from an EMBL/GenBank/DDBJ whole genome shotgun (WGS) entry which is preliminary data.</text>
</comment>
<dbReference type="AlphaFoldDB" id="A0AAV7UAN8"/>
<organism evidence="2 3">
    <name type="scientific">Pleurodeles waltl</name>
    <name type="common">Iberian ribbed newt</name>
    <dbReference type="NCBI Taxonomy" id="8319"/>
    <lineage>
        <taxon>Eukaryota</taxon>
        <taxon>Metazoa</taxon>
        <taxon>Chordata</taxon>
        <taxon>Craniata</taxon>
        <taxon>Vertebrata</taxon>
        <taxon>Euteleostomi</taxon>
        <taxon>Amphibia</taxon>
        <taxon>Batrachia</taxon>
        <taxon>Caudata</taxon>
        <taxon>Salamandroidea</taxon>
        <taxon>Salamandridae</taxon>
        <taxon>Pleurodelinae</taxon>
        <taxon>Pleurodeles</taxon>
    </lineage>
</organism>
<accession>A0AAV7UAN8</accession>
<protein>
    <submittedName>
        <fullName evidence="2">Uncharacterized protein</fullName>
    </submittedName>
</protein>
<name>A0AAV7UAN8_PLEWA</name>